<dbReference type="Proteomes" id="UP000288805">
    <property type="component" value="Unassembled WGS sequence"/>
</dbReference>
<comment type="caution">
    <text evidence="2">The sequence shown here is derived from an EMBL/GenBank/DDBJ whole genome shotgun (WGS) entry which is preliminary data.</text>
</comment>
<evidence type="ECO:0000256" key="1">
    <source>
        <dbReference type="SAM" id="MobiDB-lite"/>
    </source>
</evidence>
<feature type="region of interest" description="Disordered" evidence="1">
    <location>
        <begin position="59"/>
        <end position="78"/>
    </location>
</feature>
<dbReference type="AlphaFoldDB" id="A0A438GHX6"/>
<protein>
    <submittedName>
        <fullName evidence="2">Uncharacterized protein</fullName>
    </submittedName>
</protein>
<organism evidence="2 3">
    <name type="scientific">Vitis vinifera</name>
    <name type="common">Grape</name>
    <dbReference type="NCBI Taxonomy" id="29760"/>
    <lineage>
        <taxon>Eukaryota</taxon>
        <taxon>Viridiplantae</taxon>
        <taxon>Streptophyta</taxon>
        <taxon>Embryophyta</taxon>
        <taxon>Tracheophyta</taxon>
        <taxon>Spermatophyta</taxon>
        <taxon>Magnoliopsida</taxon>
        <taxon>eudicotyledons</taxon>
        <taxon>Gunneridae</taxon>
        <taxon>Pentapetalae</taxon>
        <taxon>rosids</taxon>
        <taxon>Vitales</taxon>
        <taxon>Vitaceae</taxon>
        <taxon>Viteae</taxon>
        <taxon>Vitis</taxon>
    </lineage>
</organism>
<feature type="region of interest" description="Disordered" evidence="1">
    <location>
        <begin position="211"/>
        <end position="252"/>
    </location>
</feature>
<reference evidence="2 3" key="1">
    <citation type="journal article" date="2018" name="PLoS Genet.">
        <title>Population sequencing reveals clonal diversity and ancestral inbreeding in the grapevine cultivar Chardonnay.</title>
        <authorList>
            <person name="Roach M.J."/>
            <person name="Johnson D.L."/>
            <person name="Bohlmann J."/>
            <person name="van Vuuren H.J."/>
            <person name="Jones S.J."/>
            <person name="Pretorius I.S."/>
            <person name="Schmidt S.A."/>
            <person name="Borneman A.R."/>
        </authorList>
    </citation>
    <scope>NUCLEOTIDE SEQUENCE [LARGE SCALE GENOMIC DNA]</scope>
    <source>
        <strain evidence="3">cv. Chardonnay</strain>
        <tissue evidence="2">Leaf</tissue>
    </source>
</reference>
<name>A0A438GHX6_VITVI</name>
<evidence type="ECO:0000313" key="2">
    <source>
        <dbReference type="EMBL" id="RVW71782.1"/>
    </source>
</evidence>
<sequence>MQQIHLWTSLDTPNISHRDEIHQLSATTLEVIHEADRLLIPANVVDTERQSSNEEVVMRNGGTRTRGGGVRTKGGGVHTRCGGVRTRGGGVRTRGGHISNDPHFLIDDASLDFPSSLPLQHTVFTFSTPLDQSLPHSSVPFIDEGVIQEDVETSFIQELLHSYIDGPSFHIPMSSSIEVSFTPPIAPLIALSPQSLRHSFRDDVATQMQYFPTPLVEQRGENQVQDQGRGRKRGNGATLDGSSDQSELEKCH</sequence>
<feature type="compositionally biased region" description="Gly residues" evidence="1">
    <location>
        <begin position="64"/>
        <end position="77"/>
    </location>
</feature>
<gene>
    <name evidence="2" type="ORF">CK203_055200</name>
</gene>
<accession>A0A438GHX6</accession>
<dbReference type="EMBL" id="QGNW01000430">
    <property type="protein sequence ID" value="RVW71782.1"/>
    <property type="molecule type" value="Genomic_DNA"/>
</dbReference>
<proteinExistence type="predicted"/>
<evidence type="ECO:0000313" key="3">
    <source>
        <dbReference type="Proteomes" id="UP000288805"/>
    </source>
</evidence>